<comment type="similarity">
    <text evidence="2">Belongs to the actin-binding proteins ADF family.</text>
</comment>
<evidence type="ECO:0000259" key="6">
    <source>
        <dbReference type="PROSITE" id="PS51263"/>
    </source>
</evidence>
<dbReference type="Gene3D" id="3.40.20.10">
    <property type="entry name" value="Severin"/>
    <property type="match status" value="1"/>
</dbReference>
<evidence type="ECO:0000256" key="5">
    <source>
        <dbReference type="ARBA" id="ARBA00032427"/>
    </source>
</evidence>
<dbReference type="GO" id="GO:0016363">
    <property type="term" value="C:nuclear matrix"/>
    <property type="evidence" value="ECO:0007669"/>
    <property type="project" value="UniProtKB-SubCell"/>
</dbReference>
<accession>A0A0A2KWL8</accession>
<keyword evidence="8" id="KW-1185">Reference proteome</keyword>
<dbReference type="OrthoDB" id="10249245at2759"/>
<dbReference type="GO" id="GO:0015629">
    <property type="term" value="C:actin cytoskeleton"/>
    <property type="evidence" value="ECO:0007669"/>
    <property type="project" value="InterPro"/>
</dbReference>
<dbReference type="InterPro" id="IPR002108">
    <property type="entry name" value="ADF-H"/>
</dbReference>
<dbReference type="AlphaFoldDB" id="A0A0A2KWL8"/>
<keyword evidence="4" id="KW-0009">Actin-binding</keyword>
<organism evidence="7 8">
    <name type="scientific">Penicillium italicum</name>
    <name type="common">Blue mold</name>
    <dbReference type="NCBI Taxonomy" id="40296"/>
    <lineage>
        <taxon>Eukaryota</taxon>
        <taxon>Fungi</taxon>
        <taxon>Dikarya</taxon>
        <taxon>Ascomycota</taxon>
        <taxon>Pezizomycotina</taxon>
        <taxon>Eurotiomycetes</taxon>
        <taxon>Eurotiomycetidae</taxon>
        <taxon>Eurotiales</taxon>
        <taxon>Aspergillaceae</taxon>
        <taxon>Penicillium</taxon>
    </lineage>
</organism>
<sequence length="162" mass="18454">MLKLPGNFVADECISAFNQLRSGPEGTRPKFIIYKISDDRKSIVVEETSTEKDWNFFRLKLWHAADKDGNPTPRYAVYNMEYEVGSEGKQTTAVFIDWNPCCAPLQMCLLYLNNRQKLTIPFDLKVSIEADCMEDLEWAIVVKEVSEELGMGNLPALLNCHA</sequence>
<reference evidence="7 8" key="1">
    <citation type="journal article" date="2015" name="Mol. Plant Microbe Interact.">
        <title>Genome, transcriptome, and functional analyses of Penicillium expansum provide new insights into secondary metabolism and pathogenicity.</title>
        <authorList>
            <person name="Ballester A.R."/>
            <person name="Marcet-Houben M."/>
            <person name="Levin E."/>
            <person name="Sela N."/>
            <person name="Selma-Lazaro C."/>
            <person name="Carmona L."/>
            <person name="Wisniewski M."/>
            <person name="Droby S."/>
            <person name="Gonzalez-Candelas L."/>
            <person name="Gabaldon T."/>
        </authorList>
    </citation>
    <scope>NUCLEOTIDE SEQUENCE [LARGE SCALE GENOMIC DNA]</scope>
    <source>
        <strain evidence="7 8">PHI-1</strain>
    </source>
</reference>
<evidence type="ECO:0000256" key="4">
    <source>
        <dbReference type="ARBA" id="ARBA00023203"/>
    </source>
</evidence>
<dbReference type="PhylomeDB" id="A0A0A2KWL8"/>
<comment type="subcellular location">
    <subcellularLocation>
        <location evidence="1">Nucleus matrix</location>
    </subcellularLocation>
</comment>
<dbReference type="Pfam" id="PF00241">
    <property type="entry name" value="Cofilin_ADF"/>
    <property type="match status" value="1"/>
</dbReference>
<evidence type="ECO:0000256" key="2">
    <source>
        <dbReference type="ARBA" id="ARBA00006844"/>
    </source>
</evidence>
<evidence type="ECO:0000256" key="1">
    <source>
        <dbReference type="ARBA" id="ARBA00004109"/>
    </source>
</evidence>
<comment type="caution">
    <text evidence="7">The sequence shown here is derived from an EMBL/GenBank/DDBJ whole genome shotgun (WGS) entry which is preliminary data.</text>
</comment>
<evidence type="ECO:0000313" key="7">
    <source>
        <dbReference type="EMBL" id="KGO72164.1"/>
    </source>
</evidence>
<name>A0A0A2KWL8_PENIT</name>
<dbReference type="Proteomes" id="UP000030104">
    <property type="component" value="Unassembled WGS sequence"/>
</dbReference>
<dbReference type="HOGENOM" id="CLU_094004_4_1_1"/>
<evidence type="ECO:0000256" key="3">
    <source>
        <dbReference type="ARBA" id="ARBA00015630"/>
    </source>
</evidence>
<dbReference type="PANTHER" id="PTHR11913">
    <property type="entry name" value="COFILIN-RELATED"/>
    <property type="match status" value="1"/>
</dbReference>
<dbReference type="GO" id="GO:0030042">
    <property type="term" value="P:actin filament depolymerization"/>
    <property type="evidence" value="ECO:0007669"/>
    <property type="project" value="InterPro"/>
</dbReference>
<dbReference type="EMBL" id="JQGA01000899">
    <property type="protein sequence ID" value="KGO72164.1"/>
    <property type="molecule type" value="Genomic_DNA"/>
</dbReference>
<dbReference type="GO" id="GO:0003779">
    <property type="term" value="F:actin binding"/>
    <property type="evidence" value="ECO:0007669"/>
    <property type="project" value="UniProtKB-KW"/>
</dbReference>
<dbReference type="InterPro" id="IPR029006">
    <property type="entry name" value="ADF-H/Gelsolin-like_dom_sf"/>
</dbReference>
<feature type="domain" description="ADF-H" evidence="6">
    <location>
        <begin position="5"/>
        <end position="146"/>
    </location>
</feature>
<protein>
    <recommendedName>
        <fullName evidence="3">Cofilin</fullName>
    </recommendedName>
    <alternativeName>
        <fullName evidence="5">Actin-depolymerizing factor 1</fullName>
    </alternativeName>
</protein>
<dbReference type="InterPro" id="IPR017904">
    <property type="entry name" value="ADF/Cofilin"/>
</dbReference>
<dbReference type="OMA" id="LEWGSAR"/>
<evidence type="ECO:0000313" key="8">
    <source>
        <dbReference type="Proteomes" id="UP000030104"/>
    </source>
</evidence>
<dbReference type="STRING" id="40296.A0A0A2KWL8"/>
<dbReference type="SMART" id="SM00102">
    <property type="entry name" value="ADF"/>
    <property type="match status" value="1"/>
</dbReference>
<gene>
    <name evidence="7" type="ORF">PITC_076020</name>
</gene>
<dbReference type="SUPFAM" id="SSF55753">
    <property type="entry name" value="Actin depolymerizing proteins"/>
    <property type="match status" value="1"/>
</dbReference>
<proteinExistence type="inferred from homology"/>
<dbReference type="PROSITE" id="PS51263">
    <property type="entry name" value="ADF_H"/>
    <property type="match status" value="1"/>
</dbReference>